<comment type="caution">
    <text evidence="8">The sequence shown here is derived from an EMBL/GenBank/DDBJ whole genome shotgun (WGS) entry which is preliminary data.</text>
</comment>
<feature type="compositionally biased region" description="Basic and acidic residues" evidence="7">
    <location>
        <begin position="257"/>
        <end position="270"/>
    </location>
</feature>
<dbReference type="PANTHER" id="PTHR47659:SF4">
    <property type="entry name" value="ZN(II)2CYS6 TRANSCRIPTION FACTOR (EUROFUNG)"/>
    <property type="match status" value="1"/>
</dbReference>
<keyword evidence="6" id="KW-0539">Nucleus</keyword>
<dbReference type="InterPro" id="IPR050335">
    <property type="entry name" value="ERT1_acuK_gluconeogen_tf"/>
</dbReference>
<evidence type="ECO:0000256" key="5">
    <source>
        <dbReference type="ARBA" id="ARBA00023163"/>
    </source>
</evidence>
<dbReference type="CDD" id="cd00067">
    <property type="entry name" value="GAL4"/>
    <property type="match status" value="1"/>
</dbReference>
<dbReference type="AlphaFoldDB" id="A0A9P8C5C7"/>
<accession>A0A9P8C5C7</accession>
<feature type="compositionally biased region" description="Pro residues" evidence="7">
    <location>
        <begin position="122"/>
        <end position="134"/>
    </location>
</feature>
<evidence type="ECO:0000313" key="8">
    <source>
        <dbReference type="EMBL" id="KAG9234042.1"/>
    </source>
</evidence>
<dbReference type="EMBL" id="MU251477">
    <property type="protein sequence ID" value="KAG9234042.1"/>
    <property type="molecule type" value="Genomic_DNA"/>
</dbReference>
<feature type="compositionally biased region" description="Polar residues" evidence="7">
    <location>
        <begin position="513"/>
        <end position="523"/>
    </location>
</feature>
<evidence type="ECO:0000256" key="2">
    <source>
        <dbReference type="ARBA" id="ARBA00022833"/>
    </source>
</evidence>
<keyword evidence="3" id="KW-0805">Transcription regulation</keyword>
<name>A0A9P8C5C7_9HELO</name>
<gene>
    <name evidence="8" type="ORF">BJ875DRAFT_377255</name>
</gene>
<feature type="region of interest" description="Disordered" evidence="7">
    <location>
        <begin position="252"/>
        <end position="280"/>
    </location>
</feature>
<dbReference type="GO" id="GO:0000981">
    <property type="term" value="F:DNA-binding transcription factor activity, RNA polymerase II-specific"/>
    <property type="evidence" value="ECO:0007669"/>
    <property type="project" value="InterPro"/>
</dbReference>
<evidence type="ECO:0000256" key="4">
    <source>
        <dbReference type="ARBA" id="ARBA00023125"/>
    </source>
</evidence>
<feature type="region of interest" description="Disordered" evidence="7">
    <location>
        <begin position="40"/>
        <end position="140"/>
    </location>
</feature>
<dbReference type="GO" id="GO:0003677">
    <property type="term" value="F:DNA binding"/>
    <property type="evidence" value="ECO:0007669"/>
    <property type="project" value="UniProtKB-KW"/>
</dbReference>
<feature type="compositionally biased region" description="Polar residues" evidence="7">
    <location>
        <begin position="76"/>
        <end position="93"/>
    </location>
</feature>
<keyword evidence="2" id="KW-0862">Zinc</keyword>
<dbReference type="OrthoDB" id="5575144at2759"/>
<feature type="region of interest" description="Disordered" evidence="7">
    <location>
        <begin position="182"/>
        <end position="216"/>
    </location>
</feature>
<evidence type="ECO:0000256" key="7">
    <source>
        <dbReference type="SAM" id="MobiDB-lite"/>
    </source>
</evidence>
<evidence type="ECO:0000256" key="3">
    <source>
        <dbReference type="ARBA" id="ARBA00023015"/>
    </source>
</evidence>
<reference evidence="8" key="1">
    <citation type="journal article" date="2021" name="IMA Fungus">
        <title>Genomic characterization of three marine fungi, including Emericellopsis atlantica sp. nov. with signatures of a generalist lifestyle and marine biomass degradation.</title>
        <authorList>
            <person name="Hagestad O.C."/>
            <person name="Hou L."/>
            <person name="Andersen J.H."/>
            <person name="Hansen E.H."/>
            <person name="Altermark B."/>
            <person name="Li C."/>
            <person name="Kuhnert E."/>
            <person name="Cox R.J."/>
            <person name="Crous P.W."/>
            <person name="Spatafora J.W."/>
            <person name="Lail K."/>
            <person name="Amirebrahimi M."/>
            <person name="Lipzen A."/>
            <person name="Pangilinan J."/>
            <person name="Andreopoulos W."/>
            <person name="Hayes R.D."/>
            <person name="Ng V."/>
            <person name="Grigoriev I.V."/>
            <person name="Jackson S.A."/>
            <person name="Sutton T.D.S."/>
            <person name="Dobson A.D.W."/>
            <person name="Rama T."/>
        </authorList>
    </citation>
    <scope>NUCLEOTIDE SEQUENCE</scope>
    <source>
        <strain evidence="8">TRa018bII</strain>
    </source>
</reference>
<dbReference type="Proteomes" id="UP000824998">
    <property type="component" value="Unassembled WGS sequence"/>
</dbReference>
<evidence type="ECO:0008006" key="10">
    <source>
        <dbReference type="Google" id="ProtNLM"/>
    </source>
</evidence>
<feature type="region of interest" description="Disordered" evidence="7">
    <location>
        <begin position="490"/>
        <end position="632"/>
    </location>
</feature>
<feature type="region of interest" description="Disordered" evidence="7">
    <location>
        <begin position="1"/>
        <end position="20"/>
    </location>
</feature>
<sequence length="632" mass="70201">MQSSTSPGETPYIPLGERRGKSGLAPFFLDLSWARAVSDRAPPRAYPSPPMSGSPRQPFKFNPDSRDRGHGGYLPSGQNVLQGPQAPQSQQTDPGRPPIAAYPSGILAPSAYLASPLEQAGPRPPPPRAFPPEGLPTAAYPTRYRLGENPFSLPNQTPPQQRALPIAPTMFQQYPSFQQHYALPPTSLAPPERPPKGEGSYFSSPKAQRKPPKPHVSSACVPCKRAHLRQRPCSRCITNGKEDTCVDVQHKKRGRPRLRDDREQRHEAMGHPRMGYPNPVEGSMRHPLATFDPSTASMNPEFADSLHRSESYRVLESQGGPPPPRYMEHASMSGANAGTGFMMPAPRMLPLQEPLCAYLTMKMQVAKVTQSFGGVVGNLGGVRSRNLQELVGTGDYEKVERLQRIFEVERRQQEPHFLPPIVTNLEEERVIQSVGFGPEEAGHLRPEHQEAFTVQGRDGQPRIFQARLRLAKKDSTYFVVMVLNVPAPATPQAFQQPSPSPYPREPYSRGSQHEYQTAQSYPPSQGPSPFKANPGYADPRGEQMGYRGLAPDIQPSFSQPPTRWELAPSQHPYQTPRNELPPGQPQRQHELQLPPIRDQLGDTSSVDPRQRDDRTNRFDIGGLLQNPRASRE</sequence>
<evidence type="ECO:0000313" key="9">
    <source>
        <dbReference type="Proteomes" id="UP000824998"/>
    </source>
</evidence>
<organism evidence="8 9">
    <name type="scientific">Amylocarpus encephaloides</name>
    <dbReference type="NCBI Taxonomy" id="45428"/>
    <lineage>
        <taxon>Eukaryota</taxon>
        <taxon>Fungi</taxon>
        <taxon>Dikarya</taxon>
        <taxon>Ascomycota</taxon>
        <taxon>Pezizomycotina</taxon>
        <taxon>Leotiomycetes</taxon>
        <taxon>Helotiales</taxon>
        <taxon>Helotiales incertae sedis</taxon>
        <taxon>Amylocarpus</taxon>
    </lineage>
</organism>
<dbReference type="InterPro" id="IPR001138">
    <property type="entry name" value="Zn2Cys6_DnaBD"/>
</dbReference>
<dbReference type="GO" id="GO:0008270">
    <property type="term" value="F:zinc ion binding"/>
    <property type="evidence" value="ECO:0007669"/>
    <property type="project" value="InterPro"/>
</dbReference>
<evidence type="ECO:0000256" key="1">
    <source>
        <dbReference type="ARBA" id="ARBA00022723"/>
    </source>
</evidence>
<keyword evidence="1" id="KW-0479">Metal-binding</keyword>
<keyword evidence="9" id="KW-1185">Reference proteome</keyword>
<keyword evidence="4" id="KW-0238">DNA-binding</keyword>
<feature type="compositionally biased region" description="Basic and acidic residues" evidence="7">
    <location>
        <begin position="608"/>
        <end position="617"/>
    </location>
</feature>
<keyword evidence="5" id="KW-0804">Transcription</keyword>
<proteinExistence type="predicted"/>
<dbReference type="PANTHER" id="PTHR47659">
    <property type="entry name" value="ZN(II)2CYS6 TRANSCRIPTION FACTOR (EUROFUNG)-RELATED"/>
    <property type="match status" value="1"/>
</dbReference>
<evidence type="ECO:0000256" key="6">
    <source>
        <dbReference type="ARBA" id="ARBA00023242"/>
    </source>
</evidence>
<protein>
    <recommendedName>
        <fullName evidence="10">Zn(2)-C6 fungal-type domain-containing protein</fullName>
    </recommendedName>
</protein>